<dbReference type="Proteomes" id="UP000019438">
    <property type="component" value="Chromosome"/>
</dbReference>
<accession>A0AAN0RE71</accession>
<evidence type="ECO:0000259" key="2">
    <source>
        <dbReference type="PROSITE" id="PS51688"/>
    </source>
</evidence>
<organism evidence="3 4">
    <name type="scientific">Granulibacter bethesdensis</name>
    <dbReference type="NCBI Taxonomy" id="364410"/>
    <lineage>
        <taxon>Bacteria</taxon>
        <taxon>Pseudomonadati</taxon>
        <taxon>Pseudomonadota</taxon>
        <taxon>Alphaproteobacteria</taxon>
        <taxon>Acetobacterales</taxon>
        <taxon>Acetobacteraceae</taxon>
        <taxon>Granulibacter</taxon>
    </lineage>
</organism>
<dbReference type="PROSITE" id="PS51688">
    <property type="entry name" value="ICA"/>
    <property type="match status" value="1"/>
</dbReference>
<feature type="coiled-coil region" evidence="1">
    <location>
        <begin position="426"/>
        <end position="453"/>
    </location>
</feature>
<dbReference type="InterPro" id="IPR030392">
    <property type="entry name" value="S74_ICA"/>
</dbReference>
<sequence>MGLHNYGAFIMAGLVANMVVEAASSPGNGATVSLLGPLTGRVGFVASFGSGKKCAYVIEDDTQAEIGIGTVTSGSPNTLSRDTVLWTTQKLNSAPQRLNFSGSVRVRSAAPAEYLPLLSPEGNLTVPGTVNAAGMAVSGNASVSGDLTGMSTIELGSTSVQRATFIDFHTDGNASSDNNARIFVSPVSSGLADMTLYAASVSFSCSVKVQAGSNFYANTIFPVSGTQISLSADTVSTSKDIKCTGNLAATGGVNSDKWVYAKEWISADGGMESKGNVIIRDTLTFDNANYFRFYKGSANTPSVWFNGTLNYIPWSPNVTQFKMVWPSSGSPYLEIQSGGTYGVTVFSSTKEWKKDISAPDIADPLSVVRKMPVSAFTWRQNEARIPIGFIADDLAEIAPDAVFEIGDQKLKNINLLSLSAYVIAAIQSLATAVDEYEKRIASLEDRIAKLETR</sequence>
<evidence type="ECO:0000256" key="1">
    <source>
        <dbReference type="SAM" id="Coils"/>
    </source>
</evidence>
<protein>
    <submittedName>
        <fullName evidence="3">Exported protein</fullName>
    </submittedName>
</protein>
<feature type="domain" description="Peptidase S74" evidence="2">
    <location>
        <begin position="348"/>
        <end position="440"/>
    </location>
</feature>
<evidence type="ECO:0000313" key="3">
    <source>
        <dbReference type="EMBL" id="AHJ63272.1"/>
    </source>
</evidence>
<gene>
    <name evidence="3" type="ORF">GbCGDNIH3_5101</name>
</gene>
<keyword evidence="1" id="KW-0175">Coiled coil</keyword>
<proteinExistence type="predicted"/>
<dbReference type="EMBL" id="CP003181">
    <property type="protein sequence ID" value="AHJ63272.1"/>
    <property type="molecule type" value="Genomic_DNA"/>
</dbReference>
<dbReference type="Pfam" id="PF13884">
    <property type="entry name" value="Peptidase_S74"/>
    <property type="match status" value="1"/>
</dbReference>
<name>A0AAN0RE71_9PROT</name>
<dbReference type="AlphaFoldDB" id="A0AAN0RE71"/>
<reference evidence="4" key="1">
    <citation type="submission" date="2012-06" db="EMBL/GenBank/DDBJ databases">
        <title>Genome analysis of multiple Granulibacter bethesdensis isolates demonstrates substantial genome diversity.</title>
        <authorList>
            <person name="Greenberg D.E."/>
            <person name="Porcella S.F."/>
            <person name="Zarember K."/>
            <person name="Zelazny A.M."/>
            <person name="Bruno D."/>
            <person name="Martens C."/>
            <person name="Barbian K.D."/>
            <person name="Jaske E."/>
            <person name="Holland S.M."/>
        </authorList>
    </citation>
    <scope>NUCLEOTIDE SEQUENCE [LARGE SCALE GENOMIC DNA]</scope>
    <source>
        <strain evidence="4">CGDNIH3</strain>
    </source>
</reference>
<dbReference type="KEGG" id="gbc:GbCGDNIH3_5101"/>
<evidence type="ECO:0000313" key="4">
    <source>
        <dbReference type="Proteomes" id="UP000019438"/>
    </source>
</evidence>